<reference evidence="2 3" key="1">
    <citation type="submission" date="2023-01" db="EMBL/GenBank/DDBJ databases">
        <title>Analysis of 21 Apiospora genomes using comparative genomics revels a genus with tremendous synthesis potential of carbohydrate active enzymes and secondary metabolites.</title>
        <authorList>
            <person name="Sorensen T."/>
        </authorList>
    </citation>
    <scope>NUCLEOTIDE SEQUENCE [LARGE SCALE GENOMIC DNA]</scope>
    <source>
        <strain evidence="2 3">CBS 20057</strain>
    </source>
</reference>
<protein>
    <submittedName>
        <fullName evidence="2">Uncharacterized protein</fullName>
    </submittedName>
</protein>
<evidence type="ECO:0000313" key="3">
    <source>
        <dbReference type="Proteomes" id="UP001396898"/>
    </source>
</evidence>
<evidence type="ECO:0000313" key="2">
    <source>
        <dbReference type="EMBL" id="KAK7998485.1"/>
    </source>
</evidence>
<dbReference type="EMBL" id="JAQQWI010000021">
    <property type="protein sequence ID" value="KAK7998485.1"/>
    <property type="molecule type" value="Genomic_DNA"/>
</dbReference>
<feature type="region of interest" description="Disordered" evidence="1">
    <location>
        <begin position="1"/>
        <end position="32"/>
    </location>
</feature>
<comment type="caution">
    <text evidence="2">The sequence shown here is derived from an EMBL/GenBank/DDBJ whole genome shotgun (WGS) entry which is preliminary data.</text>
</comment>
<evidence type="ECO:0000256" key="1">
    <source>
        <dbReference type="SAM" id="MobiDB-lite"/>
    </source>
</evidence>
<feature type="compositionally biased region" description="Basic and acidic residues" evidence="1">
    <location>
        <begin position="22"/>
        <end position="32"/>
    </location>
</feature>
<dbReference type="Proteomes" id="UP001396898">
    <property type="component" value="Unassembled WGS sequence"/>
</dbReference>
<accession>A0ABR1R2Q7</accession>
<keyword evidence="3" id="KW-1185">Reference proteome</keyword>
<sequence>MASYRPVQGTLSEGFEQPVSPDKLDGLGQPHHEGCLSREELEQNAICKVQQSLNSADPQAQCSIPPRIQQGIKPARAELGLNTKATGIIDGQEVYVADHSTRPSSGGFSAPYEITYISLRVRSEHEAPPALLFPHLSQGLAHTNLE</sequence>
<organism evidence="2 3">
    <name type="scientific">Apiospora marii</name>
    <dbReference type="NCBI Taxonomy" id="335849"/>
    <lineage>
        <taxon>Eukaryota</taxon>
        <taxon>Fungi</taxon>
        <taxon>Dikarya</taxon>
        <taxon>Ascomycota</taxon>
        <taxon>Pezizomycotina</taxon>
        <taxon>Sordariomycetes</taxon>
        <taxon>Xylariomycetidae</taxon>
        <taxon>Amphisphaeriales</taxon>
        <taxon>Apiosporaceae</taxon>
        <taxon>Apiospora</taxon>
    </lineage>
</organism>
<proteinExistence type="predicted"/>
<gene>
    <name evidence="2" type="ORF">PG991_014964</name>
</gene>
<name>A0ABR1R2Q7_9PEZI</name>